<dbReference type="Pfam" id="PF13715">
    <property type="entry name" value="CarbopepD_reg_2"/>
    <property type="match status" value="1"/>
</dbReference>
<evidence type="ECO:0008006" key="4">
    <source>
        <dbReference type="Google" id="ProtNLM"/>
    </source>
</evidence>
<organism evidence="2 3">
    <name type="scientific">Croceibacter atlanticus (strain ATCC BAA-628 / JCM 21780 / CIP 108009 / IAM 15332 / KCTC 12090 / HTCC2559)</name>
    <dbReference type="NCBI Taxonomy" id="216432"/>
    <lineage>
        <taxon>Bacteria</taxon>
        <taxon>Pseudomonadati</taxon>
        <taxon>Bacteroidota</taxon>
        <taxon>Flavobacteriia</taxon>
        <taxon>Flavobacteriales</taxon>
        <taxon>Flavobacteriaceae</taxon>
        <taxon>Croceibacter</taxon>
    </lineage>
</organism>
<dbReference type="STRING" id="216432.CA2559_04045"/>
<dbReference type="InterPro" id="IPR008969">
    <property type="entry name" value="CarboxyPept-like_regulatory"/>
</dbReference>
<evidence type="ECO:0000313" key="3">
    <source>
        <dbReference type="Proteomes" id="UP000002297"/>
    </source>
</evidence>
<dbReference type="AlphaFoldDB" id="A3U6N1"/>
<keyword evidence="3" id="KW-1185">Reference proteome</keyword>
<keyword evidence="1" id="KW-0732">Signal</keyword>
<dbReference type="SUPFAM" id="SSF49464">
    <property type="entry name" value="Carboxypeptidase regulatory domain-like"/>
    <property type="match status" value="1"/>
</dbReference>
<sequence>MLRLLVFVCCLFSITGTAQQYITGTVTTQKEPLAFAQISINNNPVTLTDINGVFEFTNSTSAKEFTVSYIGFAPKTIKLKDSKFKYSIVLKASQEQLNEVVLTEQNNPANEIIALAIKNKTQNDPDQKLSSYKYTSYNKFIIDNEDFKVDVDSANFEIETLINSSRAYLSEKVSTYEYSKEKGLKETVKGTNTAGFEKPVYELLALQLQSLSWYKEDYTVFETDYASPLSKKPFNNYRYKILDTTTGSRPAYVIYFKPKRQRAVAGLEGVLYLDTESLALQKAIGQLNGVVNIETTQEFSYLNSQDVWFPESSSVTIKPGKGGKSISVFGGNISVGQLQRKNIKKNDTISGIDADKLYLSSTSTVSDVVLNPDLALSRGNYAIEILPEAIDKPESFWETYRSEPFTDRDKATSKRVDSIVKAENIERRIDVIQNFNEGYYPIGFWDVDLRTLVKYNNYEGMRLGTGGITNQKFSKDFRLEGYGVYGFKDHTFKYSFGAGVLLREESSSWFNVNYTSDVAEVGSFVYLTDKLVYSLFEPRLVNIDFYYQHKTWRTSLQHKFTPKLLTETMFRRSHIFQTAGYRFLDDGVLYNDYRITEAVFAVRWSPFSKFLRGPRKTIEFEENFPKFSAQIVQSFDGVLEGDFNYTKIGAKIDYQIKRLNKSHTAILLEGDYSFGNIPLTHLFHAYPNAPTKETVFQRFSVAGRRSFETMYFSEFFSDKLATLQIRHTLRPLNFTTKFQPEVVLISRHAIGDSGNQENHSRPYNTLNHGYNEAGLEINKLFLGFGTSFAYRYGAYHLSDWTDNLSIKFTFYLKL</sequence>
<dbReference type="EMBL" id="CP002046">
    <property type="protein sequence ID" value="EAP87898.1"/>
    <property type="molecule type" value="Genomic_DNA"/>
</dbReference>
<dbReference type="eggNOG" id="COG3203">
    <property type="taxonomic scope" value="Bacteria"/>
</dbReference>
<evidence type="ECO:0000313" key="2">
    <source>
        <dbReference type="EMBL" id="EAP87898.1"/>
    </source>
</evidence>
<reference evidence="2 3" key="1">
    <citation type="journal article" date="2010" name="J. Bacteriol.">
        <title>The complete genome sequence of Croceibacter atlanticus HTCC2559T.</title>
        <authorList>
            <person name="Oh H.M."/>
            <person name="Kang I."/>
            <person name="Ferriera S."/>
            <person name="Giovannoni S.J."/>
            <person name="Cho J.C."/>
        </authorList>
    </citation>
    <scope>NUCLEOTIDE SEQUENCE [LARGE SCALE GENOMIC DNA]</scope>
    <source>
        <strain evidence="3">ATCC BAA-628 / HTCC2559 / KCTC 12090</strain>
    </source>
</reference>
<protein>
    <recommendedName>
        <fullName evidence="4">Outer membrane protein</fullName>
    </recommendedName>
</protein>
<feature type="signal peptide" evidence="1">
    <location>
        <begin position="1"/>
        <end position="20"/>
    </location>
</feature>
<feature type="chain" id="PRO_5002660481" description="Outer membrane protein" evidence="1">
    <location>
        <begin position="21"/>
        <end position="814"/>
    </location>
</feature>
<proteinExistence type="predicted"/>
<dbReference type="GeneID" id="89452601"/>
<accession>A3U6N1</accession>
<name>A3U6N1_CROAH</name>
<dbReference type="Pfam" id="PF18939">
    <property type="entry name" value="DUF5686"/>
    <property type="match status" value="1"/>
</dbReference>
<dbReference type="KEGG" id="cat:CA2559_04045"/>
<gene>
    <name evidence="2" type="ordered locus">CA2559_04045</name>
</gene>
<dbReference type="OrthoDB" id="983143at2"/>
<dbReference type="RefSeq" id="WP_013186574.1">
    <property type="nucleotide sequence ID" value="NC_014230.1"/>
</dbReference>
<dbReference type="Proteomes" id="UP000002297">
    <property type="component" value="Chromosome"/>
</dbReference>
<evidence type="ECO:0000256" key="1">
    <source>
        <dbReference type="SAM" id="SignalP"/>
    </source>
</evidence>
<dbReference type="InterPro" id="IPR043741">
    <property type="entry name" value="DUF5686"/>
</dbReference>
<dbReference type="HOGENOM" id="CLU_015931_1_0_10"/>